<feature type="domain" description="MobA/VirD2-like nuclease" evidence="2">
    <location>
        <begin position="258"/>
        <end position="332"/>
    </location>
</feature>
<proteinExistence type="predicted"/>
<dbReference type="InterPro" id="IPR005094">
    <property type="entry name" value="Endonuclease_MobA/VirD2"/>
</dbReference>
<dbReference type="EMBL" id="WKQV01000005">
    <property type="protein sequence ID" value="MSD26704.1"/>
    <property type="molecule type" value="Genomic_DNA"/>
</dbReference>
<protein>
    <submittedName>
        <fullName evidence="3">Relaxase/mobilization nuclease domain-containing protein</fullName>
    </submittedName>
</protein>
<dbReference type="Gene3D" id="3.40.50.300">
    <property type="entry name" value="P-loop containing nucleotide triphosphate hydrolases"/>
    <property type="match status" value="1"/>
</dbReference>
<dbReference type="SUPFAM" id="SSF52540">
    <property type="entry name" value="P-loop containing nucleoside triphosphate hydrolases"/>
    <property type="match status" value="1"/>
</dbReference>
<dbReference type="Pfam" id="PF03432">
    <property type="entry name" value="Relaxase"/>
    <property type="match status" value="1"/>
</dbReference>
<organism evidence="3 4">
    <name type="scientific">Agathobacter rectalis</name>
    <dbReference type="NCBI Taxonomy" id="39491"/>
    <lineage>
        <taxon>Bacteria</taxon>
        <taxon>Bacillati</taxon>
        <taxon>Bacillota</taxon>
        <taxon>Clostridia</taxon>
        <taxon>Lachnospirales</taxon>
        <taxon>Lachnospiraceae</taxon>
        <taxon>Agathobacter</taxon>
    </lineage>
</organism>
<dbReference type="AlphaFoldDB" id="A0A7X2MA28"/>
<reference evidence="3 4" key="1">
    <citation type="journal article" date="2019" name="Nat. Med.">
        <title>A library of human gut bacterial isolates paired with longitudinal multiomics data enables mechanistic microbiome research.</title>
        <authorList>
            <person name="Poyet M."/>
            <person name="Groussin M."/>
            <person name="Gibbons S.M."/>
            <person name="Avila-Pacheco J."/>
            <person name="Jiang X."/>
            <person name="Kearney S.M."/>
            <person name="Perrotta A.R."/>
            <person name="Berdy B."/>
            <person name="Zhao S."/>
            <person name="Lieberman T.D."/>
            <person name="Swanson P.K."/>
            <person name="Smith M."/>
            <person name="Roesemann S."/>
            <person name="Alexander J.E."/>
            <person name="Rich S.A."/>
            <person name="Livny J."/>
            <person name="Vlamakis H."/>
            <person name="Clish C."/>
            <person name="Bullock K."/>
            <person name="Deik A."/>
            <person name="Scott J."/>
            <person name="Pierce K.A."/>
            <person name="Xavier R.J."/>
            <person name="Alm E.J."/>
        </authorList>
    </citation>
    <scope>NUCLEOTIDE SEQUENCE [LARGE SCALE GENOMIC DNA]</scope>
    <source>
        <strain evidence="3 4">BIOML-A5</strain>
    </source>
</reference>
<accession>A0A7X2MA28</accession>
<feature type="coiled-coil region" evidence="1">
    <location>
        <begin position="235"/>
        <end position="269"/>
    </location>
</feature>
<evidence type="ECO:0000313" key="3">
    <source>
        <dbReference type="EMBL" id="MSD26704.1"/>
    </source>
</evidence>
<sequence>MPWRPSDIEQQEGRILRQGNRNERVKIFRYVTENTFDSYSWQLIENKQKFIGQIMTSKSPVRSCDDVDEAALSYAEVKALATGNPYIKEKMTLDTEVAKLKLLKANFKSQKYRLEDAINKEYPVRIAKLEEKIEGLRQDIITRGPEEILSDGFEIRINGVPYDDKKEGGAALIAAAKESKTPERTMIGDYKGFKLYSRFDAFFNLYYIHMQGRCEHTIEMSSDPAGMITRLNNCMAGFEKRLSDAQDALDETRIELETAEQAHRNAVELAKNTEAWKGHEVLIATHIDRGHIHSHFIVNSVNYENGYKLQWSKADLQNLKDRCNEQSRQQGLHVPEVTEQRQTK</sequence>
<evidence type="ECO:0000313" key="4">
    <source>
        <dbReference type="Proteomes" id="UP000465607"/>
    </source>
</evidence>
<comment type="caution">
    <text evidence="3">The sequence shown here is derived from an EMBL/GenBank/DDBJ whole genome shotgun (WGS) entry which is preliminary data.</text>
</comment>
<keyword evidence="1" id="KW-0175">Coiled coil</keyword>
<gene>
    <name evidence="3" type="ORF">GKE44_05915</name>
</gene>
<evidence type="ECO:0000256" key="1">
    <source>
        <dbReference type="SAM" id="Coils"/>
    </source>
</evidence>
<evidence type="ECO:0000259" key="2">
    <source>
        <dbReference type="Pfam" id="PF03432"/>
    </source>
</evidence>
<dbReference type="InterPro" id="IPR027417">
    <property type="entry name" value="P-loop_NTPase"/>
</dbReference>
<dbReference type="Proteomes" id="UP000465607">
    <property type="component" value="Unassembled WGS sequence"/>
</dbReference>
<name>A0A7X2MA28_9FIRM</name>